<evidence type="ECO:0000313" key="3">
    <source>
        <dbReference type="Proteomes" id="UP001174209"/>
    </source>
</evidence>
<protein>
    <submittedName>
        <fullName evidence="2">Uncharacterized protein</fullName>
    </submittedName>
</protein>
<comment type="caution">
    <text evidence="2">The sequence shown here is derived from an EMBL/GenBank/DDBJ whole genome shotgun (WGS) entry which is preliminary data.</text>
</comment>
<evidence type="ECO:0000313" key="2">
    <source>
        <dbReference type="EMBL" id="MDN4609610.1"/>
    </source>
</evidence>
<feature type="compositionally biased region" description="Basic and acidic residues" evidence="1">
    <location>
        <begin position="1"/>
        <end position="18"/>
    </location>
</feature>
<feature type="compositionally biased region" description="Basic and acidic residues" evidence="1">
    <location>
        <begin position="33"/>
        <end position="56"/>
    </location>
</feature>
<gene>
    <name evidence="2" type="ORF">P5G52_01895</name>
</gene>
<sequence>MSSHNEHSSQEHIPRPDEPTVPELEVNETIAPRPEEEIADVLRAKPDVEDHSQHLE</sequence>
<dbReference type="Proteomes" id="UP001174209">
    <property type="component" value="Unassembled WGS sequence"/>
</dbReference>
<evidence type="ECO:0000256" key="1">
    <source>
        <dbReference type="SAM" id="MobiDB-lite"/>
    </source>
</evidence>
<keyword evidence="3" id="KW-1185">Reference proteome</keyword>
<feature type="region of interest" description="Disordered" evidence="1">
    <location>
        <begin position="1"/>
        <end position="56"/>
    </location>
</feature>
<reference evidence="2" key="1">
    <citation type="submission" date="2023-06" db="EMBL/GenBank/DDBJ databases">
        <title>MT1 and MT2 Draft Genomes of Novel Species.</title>
        <authorList>
            <person name="Venkateswaran K."/>
        </authorList>
    </citation>
    <scope>NUCLEOTIDE SEQUENCE</scope>
    <source>
        <strain evidence="2">IIF3SC-B10</strain>
    </source>
</reference>
<organism evidence="2 3">
    <name type="scientific">Arthrobacter burdickii</name>
    <dbReference type="NCBI Taxonomy" id="3035920"/>
    <lineage>
        <taxon>Bacteria</taxon>
        <taxon>Bacillati</taxon>
        <taxon>Actinomycetota</taxon>
        <taxon>Actinomycetes</taxon>
        <taxon>Micrococcales</taxon>
        <taxon>Micrococcaceae</taxon>
        <taxon>Arthrobacter</taxon>
    </lineage>
</organism>
<proteinExistence type="predicted"/>
<accession>A0ABT8JWR2</accession>
<dbReference type="EMBL" id="JAROCG010000001">
    <property type="protein sequence ID" value="MDN4609610.1"/>
    <property type="molecule type" value="Genomic_DNA"/>
</dbReference>
<name>A0ABT8JWR2_9MICC</name>
<dbReference type="RefSeq" id="WP_301224292.1">
    <property type="nucleotide sequence ID" value="NZ_JAROCG010000001.1"/>
</dbReference>